<dbReference type="EC" id="1.3.1.104" evidence="9"/>
<keyword evidence="7" id="KW-0443">Lipid metabolism</keyword>
<feature type="domain" description="Enoyl reductase (ER)" evidence="11">
    <location>
        <begin position="10"/>
        <end position="323"/>
    </location>
</feature>
<keyword evidence="5" id="KW-0809">Transit peptide</keyword>
<evidence type="ECO:0000256" key="8">
    <source>
        <dbReference type="ARBA" id="ARBA00023160"/>
    </source>
</evidence>
<dbReference type="Pfam" id="PF08240">
    <property type="entry name" value="ADH_N"/>
    <property type="match status" value="1"/>
</dbReference>
<evidence type="ECO:0000313" key="12">
    <source>
        <dbReference type="EMBL" id="RII42501.1"/>
    </source>
</evidence>
<keyword evidence="13" id="KW-1185">Reference proteome</keyword>
<keyword evidence="8" id="KW-0275">Fatty acid biosynthesis</keyword>
<organism evidence="12 13">
    <name type="scientific">Galactobacter valiniphilus</name>
    <dbReference type="NCBI Taxonomy" id="2676122"/>
    <lineage>
        <taxon>Bacteria</taxon>
        <taxon>Bacillati</taxon>
        <taxon>Actinomycetota</taxon>
        <taxon>Actinomycetes</taxon>
        <taxon>Micrococcales</taxon>
        <taxon>Micrococcaceae</taxon>
        <taxon>Galactobacter</taxon>
    </lineage>
</organism>
<dbReference type="InterPro" id="IPR051034">
    <property type="entry name" value="Mito_Enoyl-ACP_Reductase"/>
</dbReference>
<name>A0A399JA79_9MICC</name>
<dbReference type="InterPro" id="IPR013149">
    <property type="entry name" value="ADH-like_C"/>
</dbReference>
<dbReference type="AlphaFoldDB" id="A0A399JA79"/>
<evidence type="ECO:0000256" key="6">
    <source>
        <dbReference type="ARBA" id="ARBA00023002"/>
    </source>
</evidence>
<dbReference type="SUPFAM" id="SSF51735">
    <property type="entry name" value="NAD(P)-binding Rossmann-fold domains"/>
    <property type="match status" value="1"/>
</dbReference>
<dbReference type="InterPro" id="IPR011032">
    <property type="entry name" value="GroES-like_sf"/>
</dbReference>
<evidence type="ECO:0000256" key="1">
    <source>
        <dbReference type="ARBA" id="ARBA00010371"/>
    </source>
</evidence>
<dbReference type="RefSeq" id="WP_119424443.1">
    <property type="nucleotide sequence ID" value="NZ_QQXK01000011.1"/>
</dbReference>
<reference evidence="12 13" key="1">
    <citation type="submission" date="2018-07" db="EMBL/GenBank/DDBJ databases">
        <title>Arthrobacter sp. nov., isolated from raw cow's milk with high bacterial count.</title>
        <authorList>
            <person name="Hahne J."/>
            <person name="Isele D."/>
            <person name="Lipski A."/>
        </authorList>
    </citation>
    <scope>NUCLEOTIDE SEQUENCE [LARGE SCALE GENOMIC DNA]</scope>
    <source>
        <strain evidence="12 13">JZ R-35</strain>
    </source>
</reference>
<dbReference type="GO" id="GO:0006633">
    <property type="term" value="P:fatty acid biosynthetic process"/>
    <property type="evidence" value="ECO:0007669"/>
    <property type="project" value="UniProtKB-KW"/>
</dbReference>
<dbReference type="Pfam" id="PF00107">
    <property type="entry name" value="ADH_zinc_N"/>
    <property type="match status" value="1"/>
</dbReference>
<comment type="catalytic activity">
    <reaction evidence="10">
        <text>a 2,3-saturated acyl-[ACP] + NADP(+) = a (2E)-enoyl-[ACP] + NADPH + H(+)</text>
        <dbReference type="Rhea" id="RHEA:22564"/>
        <dbReference type="Rhea" id="RHEA-COMP:9925"/>
        <dbReference type="Rhea" id="RHEA-COMP:9926"/>
        <dbReference type="ChEBI" id="CHEBI:15378"/>
        <dbReference type="ChEBI" id="CHEBI:57783"/>
        <dbReference type="ChEBI" id="CHEBI:58349"/>
        <dbReference type="ChEBI" id="CHEBI:78784"/>
        <dbReference type="ChEBI" id="CHEBI:78785"/>
        <dbReference type="EC" id="1.3.1.104"/>
    </reaction>
</comment>
<dbReference type="PANTHER" id="PTHR43981">
    <property type="entry name" value="ENOYL-[ACYL-CARRIER-PROTEIN] REDUCTASE, MITOCHONDRIAL"/>
    <property type="match status" value="1"/>
</dbReference>
<evidence type="ECO:0000256" key="2">
    <source>
        <dbReference type="ARBA" id="ARBA00022516"/>
    </source>
</evidence>
<keyword evidence="6" id="KW-0560">Oxidoreductase</keyword>
<dbReference type="Gene3D" id="3.40.50.720">
    <property type="entry name" value="NAD(P)-binding Rossmann-like Domain"/>
    <property type="match status" value="1"/>
</dbReference>
<gene>
    <name evidence="12" type="ORF">DWB68_07060</name>
</gene>
<dbReference type="EMBL" id="QQXK01000011">
    <property type="protein sequence ID" value="RII42501.1"/>
    <property type="molecule type" value="Genomic_DNA"/>
</dbReference>
<dbReference type="CDD" id="cd08292">
    <property type="entry name" value="ETR_like_2"/>
    <property type="match status" value="1"/>
</dbReference>
<protein>
    <recommendedName>
        <fullName evidence="9">enoyl-[acyl-carrier-protein] reductase</fullName>
        <ecNumber evidence="9">1.3.1.104</ecNumber>
    </recommendedName>
</protein>
<dbReference type="GO" id="GO:0141148">
    <property type="term" value="F:enoyl-[acyl-carrier-protein] reductase (NADPH) activity"/>
    <property type="evidence" value="ECO:0007669"/>
    <property type="project" value="UniProtKB-EC"/>
</dbReference>
<dbReference type="SMART" id="SM00829">
    <property type="entry name" value="PKS_ER"/>
    <property type="match status" value="1"/>
</dbReference>
<comment type="similarity">
    <text evidence="1">Belongs to the zinc-containing alcohol dehydrogenase family. Quinone oxidoreductase subfamily.</text>
</comment>
<evidence type="ECO:0000256" key="10">
    <source>
        <dbReference type="ARBA" id="ARBA00048843"/>
    </source>
</evidence>
<proteinExistence type="inferred from homology"/>
<dbReference type="SUPFAM" id="SSF50129">
    <property type="entry name" value="GroES-like"/>
    <property type="match status" value="1"/>
</dbReference>
<dbReference type="InterPro" id="IPR036291">
    <property type="entry name" value="NAD(P)-bd_dom_sf"/>
</dbReference>
<evidence type="ECO:0000256" key="5">
    <source>
        <dbReference type="ARBA" id="ARBA00022946"/>
    </source>
</evidence>
<evidence type="ECO:0000256" key="4">
    <source>
        <dbReference type="ARBA" id="ARBA00022857"/>
    </source>
</evidence>
<dbReference type="InterPro" id="IPR020843">
    <property type="entry name" value="ER"/>
</dbReference>
<comment type="caution">
    <text evidence="12">The sequence shown here is derived from an EMBL/GenBank/DDBJ whole genome shotgun (WGS) entry which is preliminary data.</text>
</comment>
<evidence type="ECO:0000313" key="13">
    <source>
        <dbReference type="Proteomes" id="UP000265419"/>
    </source>
</evidence>
<keyword evidence="4" id="KW-0521">NADP</keyword>
<keyword evidence="3" id="KW-0276">Fatty acid metabolism</keyword>
<dbReference type="Proteomes" id="UP000265419">
    <property type="component" value="Unassembled WGS sequence"/>
</dbReference>
<keyword evidence="2" id="KW-0444">Lipid biosynthesis</keyword>
<evidence type="ECO:0000256" key="3">
    <source>
        <dbReference type="ARBA" id="ARBA00022832"/>
    </source>
</evidence>
<sequence>MRVLSHETFGDPAAVLRPTEAEAPTPGAGEALVRLVLSPIHNHDVLTVKGVYGFKPELPAGAGTEALGVVEALGEGVTGLAVGQRVVIGGRFGAWAELFTASAAGLIPVPDAIADEAAAQLISMPFSALSLLDSLGLEAGDWLVIDGANGAVGRLVTQFARARGVNALGVVRREAGVAELAAQGIETVVSTEDPQWRERALEITGGAPIKAAVDQVGGDIAGELVKLLAQGGTLVVFGAMAGYTMPIPSSDVIFKELTVRGFWGSKVSAAMEPAQKAALMGEIFQRVAAGQVTLPTAGVFAFDELPAALELQATPGRTGKVLLRP</sequence>
<evidence type="ECO:0000259" key="11">
    <source>
        <dbReference type="SMART" id="SM00829"/>
    </source>
</evidence>
<dbReference type="Gene3D" id="3.90.180.10">
    <property type="entry name" value="Medium-chain alcohol dehydrogenases, catalytic domain"/>
    <property type="match status" value="1"/>
</dbReference>
<evidence type="ECO:0000256" key="9">
    <source>
        <dbReference type="ARBA" id="ARBA00038963"/>
    </source>
</evidence>
<dbReference type="InterPro" id="IPR013154">
    <property type="entry name" value="ADH-like_N"/>
</dbReference>
<dbReference type="PANTHER" id="PTHR43981:SF2">
    <property type="entry name" value="ENOYL-[ACYL-CARRIER-PROTEIN] REDUCTASE, MITOCHONDRIAL"/>
    <property type="match status" value="1"/>
</dbReference>
<evidence type="ECO:0000256" key="7">
    <source>
        <dbReference type="ARBA" id="ARBA00023098"/>
    </source>
</evidence>
<accession>A0A399JA79</accession>